<proteinExistence type="predicted"/>
<keyword evidence="2" id="KW-1185">Reference proteome</keyword>
<sequence>MNLIQVVDDEPQILSALQRALRPLGCPIHTFSDPQQALQALTSHEYAVIISDYKMPGLDGITYLRFAKQRRPEALRMMFSGHGDRQSMIQAINDAEVYRFLSKPWEDYEIEAALRSAVELYQSRRENRQLLDRVRRQQSVLRRQKEELLRLEANHPGLTRVRRDADGALLLDDDELAGWPGGDHG</sequence>
<accession>A0ACC5VI00</accession>
<gene>
    <name evidence="1" type="ORF">KJJ99_07235</name>
</gene>
<evidence type="ECO:0000313" key="2">
    <source>
        <dbReference type="Proteomes" id="UP000782475"/>
    </source>
</evidence>
<organism evidence="1 2">
    <name type="scientific">Stutzerimonas chloritidismutans</name>
    <name type="common">Pseudomonas chloritidismutans</name>
    <dbReference type="NCBI Taxonomy" id="203192"/>
    <lineage>
        <taxon>Bacteria</taxon>
        <taxon>Pseudomonadati</taxon>
        <taxon>Pseudomonadota</taxon>
        <taxon>Gammaproteobacteria</taxon>
        <taxon>Pseudomonadales</taxon>
        <taxon>Pseudomonadaceae</taxon>
        <taxon>Stutzerimonas</taxon>
    </lineage>
</organism>
<dbReference type="EMBL" id="JAHHFP010000019">
    <property type="protein sequence ID" value="MBX7271585.1"/>
    <property type="molecule type" value="Genomic_DNA"/>
</dbReference>
<reference evidence="1 2" key="1">
    <citation type="journal article" date="2021" name="Appl. Microbiol. Biotechnol.">
        <title>Biotechnological applications of marine bacteria in bioremediation of environments polluted with hydrocarbons and plastics.</title>
        <authorList>
            <person name="Muriel-Millan L.F."/>
            <person name="Millan-Lopez S."/>
            <person name="Pardo-Lopez L."/>
        </authorList>
    </citation>
    <scope>NUCLEOTIDE SEQUENCE [LARGE SCALE GENOMIC DNA]</scope>
    <source>
        <strain evidence="1 2">GOM4</strain>
    </source>
</reference>
<protein>
    <submittedName>
        <fullName evidence="1">Response regulator</fullName>
    </submittedName>
</protein>
<comment type="caution">
    <text evidence="1">The sequence shown here is derived from an EMBL/GenBank/DDBJ whole genome shotgun (WGS) entry which is preliminary data.</text>
</comment>
<dbReference type="Proteomes" id="UP000782475">
    <property type="component" value="Unassembled WGS sequence"/>
</dbReference>
<evidence type="ECO:0000313" key="1">
    <source>
        <dbReference type="EMBL" id="MBX7271585.1"/>
    </source>
</evidence>
<name>A0ACC5VI00_STUCH</name>